<feature type="compositionally biased region" description="Polar residues" evidence="2">
    <location>
        <begin position="383"/>
        <end position="400"/>
    </location>
</feature>
<evidence type="ECO:0000256" key="2">
    <source>
        <dbReference type="SAM" id="MobiDB-lite"/>
    </source>
</evidence>
<sequence>MAYLYKSPLPGIDSYYRWLPKPPNIPPIGYSRPPRQSNRAGGWTIYGEVMGRSVAALPDSGADVCFISPELAISLGLHPQPGTQRLVKLANGRKLISPGAVGVPWKFANEEKKFDITCWILPGCTYTMILGSKFLEKTKCLTTLRHRIRRKHISPSRYIRVNLLGEGKQRLWGHLNDDLVAALPDTGSDAMIVSWDYAWRHGLRVDSNPNDIAEVEFADGTTVLTDGIVRDAIWSSSGHSIRCDFLVLNDLPVDVILDKNYLFDMDVFSSCTANLMEDDDIEHLDACGVRLVREFGERFGGALDQLEGDSIEDVISEDAFSPAMIDREWGRRDRIRDEIEALKQNERAEAEAAEARRQEQWERARAEHRLRWAQAQPPRGLTAGSTPQRSPQVALAQSQLAPPKITSRRSRWLKRARVSVPLLPLRGKDNSHTSRDLG</sequence>
<name>A0A553ICM9_9PEZI</name>
<evidence type="ECO:0000313" key="4">
    <source>
        <dbReference type="Proteomes" id="UP000319160"/>
    </source>
</evidence>
<gene>
    <name evidence="3" type="ORF">FHL15_001167</name>
</gene>
<dbReference type="EMBL" id="VFLP01000004">
    <property type="protein sequence ID" value="TRX97957.1"/>
    <property type="molecule type" value="Genomic_DNA"/>
</dbReference>
<reference evidence="4" key="1">
    <citation type="submission" date="2019-06" db="EMBL/GenBank/DDBJ databases">
        <title>Draft genome sequence of the griseofulvin-producing fungus Xylaria cubensis strain G536.</title>
        <authorList>
            <person name="Mead M.E."/>
            <person name="Raja H.A."/>
            <person name="Steenwyk J.L."/>
            <person name="Knowles S.L."/>
            <person name="Oberlies N.H."/>
            <person name="Rokas A."/>
        </authorList>
    </citation>
    <scope>NUCLEOTIDE SEQUENCE [LARGE SCALE GENOMIC DNA]</scope>
    <source>
        <strain evidence="4">G536</strain>
    </source>
</reference>
<dbReference type="InterPro" id="IPR021109">
    <property type="entry name" value="Peptidase_aspartic_dom_sf"/>
</dbReference>
<proteinExistence type="predicted"/>
<feature type="region of interest" description="Disordered" evidence="2">
    <location>
        <begin position="369"/>
        <end position="412"/>
    </location>
</feature>
<accession>A0A553ICM9</accession>
<dbReference type="CDD" id="cd00303">
    <property type="entry name" value="retropepsin_like"/>
    <property type="match status" value="2"/>
</dbReference>
<comment type="caution">
    <text evidence="3">The sequence shown here is derived from an EMBL/GenBank/DDBJ whole genome shotgun (WGS) entry which is preliminary data.</text>
</comment>
<organism evidence="3 4">
    <name type="scientific">Xylaria flabelliformis</name>
    <dbReference type="NCBI Taxonomy" id="2512241"/>
    <lineage>
        <taxon>Eukaryota</taxon>
        <taxon>Fungi</taxon>
        <taxon>Dikarya</taxon>
        <taxon>Ascomycota</taxon>
        <taxon>Pezizomycotina</taxon>
        <taxon>Sordariomycetes</taxon>
        <taxon>Xylariomycetidae</taxon>
        <taxon>Xylariales</taxon>
        <taxon>Xylariaceae</taxon>
        <taxon>Xylaria</taxon>
    </lineage>
</organism>
<dbReference type="AlphaFoldDB" id="A0A553ICM9"/>
<dbReference type="Gene3D" id="2.40.70.10">
    <property type="entry name" value="Acid Proteases"/>
    <property type="match status" value="2"/>
</dbReference>
<dbReference type="SUPFAM" id="SSF50630">
    <property type="entry name" value="Acid proteases"/>
    <property type="match status" value="1"/>
</dbReference>
<keyword evidence="1" id="KW-0175">Coiled coil</keyword>
<dbReference type="STRING" id="2512241.A0A553ICM9"/>
<dbReference type="Proteomes" id="UP000319160">
    <property type="component" value="Unassembled WGS sequence"/>
</dbReference>
<dbReference type="Pfam" id="PF13650">
    <property type="entry name" value="Asp_protease_2"/>
    <property type="match status" value="1"/>
</dbReference>
<evidence type="ECO:0000313" key="3">
    <source>
        <dbReference type="EMBL" id="TRX97957.1"/>
    </source>
</evidence>
<feature type="coiled-coil region" evidence="1">
    <location>
        <begin position="332"/>
        <end position="365"/>
    </location>
</feature>
<dbReference type="OrthoDB" id="6079484at2759"/>
<keyword evidence="4" id="KW-1185">Reference proteome</keyword>
<evidence type="ECO:0000256" key="1">
    <source>
        <dbReference type="SAM" id="Coils"/>
    </source>
</evidence>
<protein>
    <submittedName>
        <fullName evidence="3">Uncharacterized protein</fullName>
    </submittedName>
</protein>